<evidence type="ECO:0008006" key="5">
    <source>
        <dbReference type="Google" id="ProtNLM"/>
    </source>
</evidence>
<dbReference type="Proteomes" id="UP000287605">
    <property type="component" value="Unassembled WGS sequence"/>
</dbReference>
<dbReference type="AlphaFoldDB" id="A0A430B5W6"/>
<feature type="compositionally biased region" description="Low complexity" evidence="1">
    <location>
        <begin position="66"/>
        <end position="77"/>
    </location>
</feature>
<evidence type="ECO:0000313" key="4">
    <source>
        <dbReference type="Proteomes" id="UP000287605"/>
    </source>
</evidence>
<keyword evidence="4" id="KW-1185">Reference proteome</keyword>
<evidence type="ECO:0000313" key="3">
    <source>
        <dbReference type="EMBL" id="RSU15694.1"/>
    </source>
</evidence>
<feature type="compositionally biased region" description="Polar residues" evidence="1">
    <location>
        <begin position="29"/>
        <end position="65"/>
    </location>
</feature>
<reference evidence="3 4" key="1">
    <citation type="submission" date="2017-05" db="EMBL/GenBank/DDBJ databases">
        <title>Vagococcus spp. assemblies.</title>
        <authorList>
            <person name="Gulvik C.A."/>
        </authorList>
    </citation>
    <scope>NUCLEOTIDE SEQUENCE [LARGE SCALE GENOMIC DNA]</scope>
    <source>
        <strain evidence="3 4">CCUG 51432</strain>
    </source>
</reference>
<protein>
    <recommendedName>
        <fullName evidence="5">Lipoprotein</fullName>
    </recommendedName>
</protein>
<evidence type="ECO:0000256" key="2">
    <source>
        <dbReference type="SAM" id="SignalP"/>
    </source>
</evidence>
<feature type="region of interest" description="Disordered" evidence="1">
    <location>
        <begin position="26"/>
        <end position="83"/>
    </location>
</feature>
<evidence type="ECO:0000256" key="1">
    <source>
        <dbReference type="SAM" id="MobiDB-lite"/>
    </source>
</evidence>
<sequence>MKKNSTLMLLLGLAFVLTACTQADDGKDTQYSSQSDMVTSTTTEIKSNNAEKTSDSVNYSDNTDNSSSVKKTTETSSAENNLIKSEEQAINTLTAFLEEDDDIYYMLWRETDDFYVIKLVSKSAQEKGGSGTAGFYEVFKKDGNIKEKDY</sequence>
<dbReference type="EMBL" id="NGKA01000001">
    <property type="protein sequence ID" value="RSU15694.1"/>
    <property type="molecule type" value="Genomic_DNA"/>
</dbReference>
<accession>A0A430B5W6</accession>
<keyword evidence="2" id="KW-0732">Signal</keyword>
<gene>
    <name evidence="3" type="ORF">CBF29_01060</name>
</gene>
<proteinExistence type="predicted"/>
<dbReference type="RefSeq" id="WP_126806364.1">
    <property type="nucleotide sequence ID" value="NZ_NGKA01000001.1"/>
</dbReference>
<organism evidence="3 4">
    <name type="scientific">Vagococcus elongatus</name>
    <dbReference type="NCBI Taxonomy" id="180344"/>
    <lineage>
        <taxon>Bacteria</taxon>
        <taxon>Bacillati</taxon>
        <taxon>Bacillota</taxon>
        <taxon>Bacilli</taxon>
        <taxon>Lactobacillales</taxon>
        <taxon>Enterococcaceae</taxon>
        <taxon>Vagococcus</taxon>
    </lineage>
</organism>
<feature type="chain" id="PRO_5019420865" description="Lipoprotein" evidence="2">
    <location>
        <begin position="24"/>
        <end position="150"/>
    </location>
</feature>
<dbReference type="OrthoDB" id="2194985at2"/>
<feature type="signal peptide" evidence="2">
    <location>
        <begin position="1"/>
        <end position="23"/>
    </location>
</feature>
<comment type="caution">
    <text evidence="3">The sequence shown here is derived from an EMBL/GenBank/DDBJ whole genome shotgun (WGS) entry which is preliminary data.</text>
</comment>
<dbReference type="PROSITE" id="PS51257">
    <property type="entry name" value="PROKAR_LIPOPROTEIN"/>
    <property type="match status" value="1"/>
</dbReference>
<name>A0A430B5W6_9ENTE</name>